<evidence type="ECO:0000256" key="6">
    <source>
        <dbReference type="PROSITE-ProRule" id="PRU00169"/>
    </source>
</evidence>
<keyword evidence="1" id="KW-0547">Nucleotide-binding</keyword>
<keyword evidence="5" id="KW-0804">Transcription</keyword>
<dbReference type="InterPro" id="IPR002197">
    <property type="entry name" value="HTH_Fis"/>
</dbReference>
<feature type="modified residue" description="4-aspartylphosphate" evidence="6">
    <location>
        <position position="57"/>
    </location>
</feature>
<dbReference type="InterPro" id="IPR058031">
    <property type="entry name" value="AAA_lid_NorR"/>
</dbReference>
<keyword evidence="4" id="KW-0805">Transcription regulation</keyword>
<keyword evidence="3" id="KW-0902">Two-component regulatory system</keyword>
<accession>A0ABT2NRC1</accession>
<dbReference type="InterPro" id="IPR011006">
    <property type="entry name" value="CheY-like_superfamily"/>
</dbReference>
<dbReference type="RefSeq" id="WP_261497386.1">
    <property type="nucleotide sequence ID" value="NZ_JAOCQF010000004.1"/>
</dbReference>
<comment type="caution">
    <text evidence="9">The sequence shown here is derived from an EMBL/GenBank/DDBJ whole genome shotgun (WGS) entry which is preliminary data.</text>
</comment>
<evidence type="ECO:0000256" key="5">
    <source>
        <dbReference type="ARBA" id="ARBA00023163"/>
    </source>
</evidence>
<evidence type="ECO:0000256" key="1">
    <source>
        <dbReference type="ARBA" id="ARBA00022741"/>
    </source>
</evidence>
<dbReference type="PROSITE" id="PS50045">
    <property type="entry name" value="SIGMA54_INTERACT_4"/>
    <property type="match status" value="1"/>
</dbReference>
<evidence type="ECO:0000259" key="7">
    <source>
        <dbReference type="PROSITE" id="PS50045"/>
    </source>
</evidence>
<dbReference type="Gene3D" id="3.40.50.2300">
    <property type="match status" value="1"/>
</dbReference>
<dbReference type="PROSITE" id="PS50110">
    <property type="entry name" value="RESPONSE_REGULATORY"/>
    <property type="match status" value="1"/>
</dbReference>
<dbReference type="SUPFAM" id="SSF52540">
    <property type="entry name" value="P-loop containing nucleoside triphosphate hydrolases"/>
    <property type="match status" value="1"/>
</dbReference>
<gene>
    <name evidence="9" type="ORF">N5I32_18330</name>
</gene>
<keyword evidence="6" id="KW-0597">Phosphoprotein</keyword>
<feature type="domain" description="Response regulatory" evidence="8">
    <location>
        <begin position="6"/>
        <end position="122"/>
    </location>
</feature>
<feature type="domain" description="Sigma-54 factor interaction" evidence="7">
    <location>
        <begin position="133"/>
        <end position="331"/>
    </location>
</feature>
<keyword evidence="2" id="KW-0067">ATP-binding</keyword>
<evidence type="ECO:0000313" key="10">
    <source>
        <dbReference type="Proteomes" id="UP001205601"/>
    </source>
</evidence>
<dbReference type="Pfam" id="PF14532">
    <property type="entry name" value="Sigma54_activ_2"/>
    <property type="match status" value="1"/>
</dbReference>
<dbReference type="Proteomes" id="UP001205601">
    <property type="component" value="Unassembled WGS sequence"/>
</dbReference>
<dbReference type="SMART" id="SM00448">
    <property type="entry name" value="REC"/>
    <property type="match status" value="1"/>
</dbReference>
<dbReference type="InterPro" id="IPR009057">
    <property type="entry name" value="Homeodomain-like_sf"/>
</dbReference>
<dbReference type="InterPro" id="IPR027417">
    <property type="entry name" value="P-loop_NTPase"/>
</dbReference>
<evidence type="ECO:0000259" key="8">
    <source>
        <dbReference type="PROSITE" id="PS50110"/>
    </source>
</evidence>
<dbReference type="PANTHER" id="PTHR32071">
    <property type="entry name" value="TRANSCRIPTIONAL REGULATORY PROTEIN"/>
    <property type="match status" value="1"/>
</dbReference>
<name>A0ABT2NRC1_9RHOB</name>
<evidence type="ECO:0000256" key="3">
    <source>
        <dbReference type="ARBA" id="ARBA00023012"/>
    </source>
</evidence>
<evidence type="ECO:0000256" key="2">
    <source>
        <dbReference type="ARBA" id="ARBA00022840"/>
    </source>
</evidence>
<dbReference type="Gene3D" id="1.10.10.60">
    <property type="entry name" value="Homeodomain-like"/>
    <property type="match status" value="1"/>
</dbReference>
<evidence type="ECO:0000313" key="9">
    <source>
        <dbReference type="EMBL" id="MCT8331478.1"/>
    </source>
</evidence>
<proteinExistence type="predicted"/>
<dbReference type="SUPFAM" id="SSF46689">
    <property type="entry name" value="Homeodomain-like"/>
    <property type="match status" value="1"/>
</dbReference>
<dbReference type="EMBL" id="JAOCQF010000004">
    <property type="protein sequence ID" value="MCT8331478.1"/>
    <property type="molecule type" value="Genomic_DNA"/>
</dbReference>
<dbReference type="PRINTS" id="PR01590">
    <property type="entry name" value="HTHFIS"/>
</dbReference>
<evidence type="ECO:0000256" key="4">
    <source>
        <dbReference type="ARBA" id="ARBA00023015"/>
    </source>
</evidence>
<dbReference type="Gene3D" id="3.40.50.300">
    <property type="entry name" value="P-loop containing nucleotide triphosphate hydrolases"/>
    <property type="match status" value="1"/>
</dbReference>
<organism evidence="9 10">
    <name type="scientific">Albidovulum sediminis</name>
    <dbReference type="NCBI Taxonomy" id="3066345"/>
    <lineage>
        <taxon>Bacteria</taxon>
        <taxon>Pseudomonadati</taxon>
        <taxon>Pseudomonadota</taxon>
        <taxon>Alphaproteobacteria</taxon>
        <taxon>Rhodobacterales</taxon>
        <taxon>Paracoccaceae</taxon>
        <taxon>Albidovulum</taxon>
    </lineage>
</organism>
<dbReference type="Pfam" id="PF25601">
    <property type="entry name" value="AAA_lid_14"/>
    <property type="match status" value="1"/>
</dbReference>
<keyword evidence="10" id="KW-1185">Reference proteome</keyword>
<dbReference type="Pfam" id="PF00072">
    <property type="entry name" value="Response_reg"/>
    <property type="match status" value="1"/>
</dbReference>
<dbReference type="Gene3D" id="1.10.8.60">
    <property type="match status" value="1"/>
</dbReference>
<sequence>MLEGRRILLVEDDEIMGTSLVQRLELEGAEVLWHRHVARALPAIRTPRKPLDAVVCDIRLPDGTGEELYDTLTRTGHPPPFLFITGQGAIDQAVRLIRSGASDYIAKPFDIGAFLSRLVLVMRSRAGQEMPPETGITDAARAVDRQIQDATRRDSPLLIRGAPGLGKLRLARRVHDQSDRCAAPLVVVDALREPVEAATLAGAAARAEDGTLVIVGIGRLDVAAQNRLLEVLRSPTFRLIATAGLRIEEKAADSFRADLLAILQSHEIVVPSLAERPEDAVWLAGRLLQGFNARRPTPLAGISATAEEAIRSHHWPGNGRELRARLLRAVEAAEGELVLTSDLFPERAGAQELRSLAEVRDAAERSQIAAALERTGGQVGEAARLLRVSRTTLWEKMQKLGI</sequence>
<dbReference type="InterPro" id="IPR001789">
    <property type="entry name" value="Sig_transdc_resp-reg_receiver"/>
</dbReference>
<dbReference type="InterPro" id="IPR002078">
    <property type="entry name" value="Sigma_54_int"/>
</dbReference>
<reference evidence="10" key="1">
    <citation type="submission" date="2023-07" db="EMBL/GenBank/DDBJ databases">
        <title>Defluviimonas sediminis sp. nov., isolated from mangrove sediment.</title>
        <authorList>
            <person name="Liu L."/>
            <person name="Li J."/>
            <person name="Huang Y."/>
            <person name="Pan J."/>
            <person name="Li M."/>
        </authorList>
    </citation>
    <scope>NUCLEOTIDE SEQUENCE [LARGE SCALE GENOMIC DNA]</scope>
    <source>
        <strain evidence="10">FT324</strain>
    </source>
</reference>
<dbReference type="SUPFAM" id="SSF52172">
    <property type="entry name" value="CheY-like"/>
    <property type="match status" value="1"/>
</dbReference>
<dbReference type="Pfam" id="PF02954">
    <property type="entry name" value="HTH_8"/>
    <property type="match status" value="1"/>
</dbReference>
<protein>
    <submittedName>
        <fullName evidence="9">Response regulator</fullName>
    </submittedName>
</protein>